<evidence type="ECO:0000256" key="5">
    <source>
        <dbReference type="SAM" id="Phobius"/>
    </source>
</evidence>
<feature type="transmembrane region" description="Helical" evidence="5">
    <location>
        <begin position="114"/>
        <end position="138"/>
    </location>
</feature>
<organism evidence="7 8">
    <name type="scientific">Polarella glacialis</name>
    <name type="common">Dinoflagellate</name>
    <dbReference type="NCBI Taxonomy" id="89957"/>
    <lineage>
        <taxon>Eukaryota</taxon>
        <taxon>Sar</taxon>
        <taxon>Alveolata</taxon>
        <taxon>Dinophyceae</taxon>
        <taxon>Suessiales</taxon>
        <taxon>Suessiaceae</taxon>
        <taxon>Polarella</taxon>
    </lineage>
</organism>
<dbReference type="Gene3D" id="3.100.10.10">
    <property type="match status" value="1"/>
</dbReference>
<dbReference type="SUPFAM" id="SSF52080">
    <property type="entry name" value="Ribosomal proteins L15p and L18e"/>
    <property type="match status" value="1"/>
</dbReference>
<keyword evidence="5" id="KW-0472">Membrane</keyword>
<evidence type="ECO:0000313" key="8">
    <source>
        <dbReference type="Proteomes" id="UP000654075"/>
    </source>
</evidence>
<dbReference type="GO" id="GO:0003735">
    <property type="term" value="F:structural constituent of ribosome"/>
    <property type="evidence" value="ECO:0007669"/>
    <property type="project" value="InterPro"/>
</dbReference>
<dbReference type="PANTHER" id="PTHR10934:SF2">
    <property type="entry name" value="LARGE RIBOSOMAL SUBUNIT PROTEIN EL18"/>
    <property type="match status" value="1"/>
</dbReference>
<dbReference type="InterPro" id="IPR021131">
    <property type="entry name" value="Ribosomal_uL15/eL18"/>
</dbReference>
<evidence type="ECO:0000259" key="6">
    <source>
        <dbReference type="Pfam" id="PF17135"/>
    </source>
</evidence>
<evidence type="ECO:0000256" key="3">
    <source>
        <dbReference type="ARBA" id="ARBA00023274"/>
    </source>
</evidence>
<comment type="similarity">
    <text evidence="1">Belongs to the eukaryotic ribosomal protein eL18 family.</text>
</comment>
<dbReference type="GO" id="GO:0006412">
    <property type="term" value="P:translation"/>
    <property type="evidence" value="ECO:0007669"/>
    <property type="project" value="InterPro"/>
</dbReference>
<comment type="caution">
    <text evidence="7">The sequence shown here is derived from an EMBL/GenBank/DDBJ whole genome shotgun (WGS) entry which is preliminary data.</text>
</comment>
<evidence type="ECO:0000256" key="2">
    <source>
        <dbReference type="ARBA" id="ARBA00022980"/>
    </source>
</evidence>
<feature type="compositionally biased region" description="Low complexity" evidence="4">
    <location>
        <begin position="58"/>
        <end position="90"/>
    </location>
</feature>
<proteinExistence type="inferred from homology"/>
<accession>A0A813FVQ7</accession>
<evidence type="ECO:0000313" key="7">
    <source>
        <dbReference type="EMBL" id="CAE8616306.1"/>
    </source>
</evidence>
<keyword evidence="5" id="KW-0812">Transmembrane</keyword>
<name>A0A813FVQ7_POLGL</name>
<reference evidence="7" key="1">
    <citation type="submission" date="2021-02" db="EMBL/GenBank/DDBJ databases">
        <authorList>
            <person name="Dougan E. K."/>
            <person name="Rhodes N."/>
            <person name="Thang M."/>
            <person name="Chan C."/>
        </authorList>
    </citation>
    <scope>NUCLEOTIDE SEQUENCE</scope>
</reference>
<evidence type="ECO:0000256" key="1">
    <source>
        <dbReference type="ARBA" id="ARBA00006815"/>
    </source>
</evidence>
<dbReference type="InterPro" id="IPR036227">
    <property type="entry name" value="Ribosomal_uL15/eL18_sf"/>
</dbReference>
<dbReference type="GO" id="GO:0003723">
    <property type="term" value="F:RNA binding"/>
    <property type="evidence" value="ECO:0007669"/>
    <property type="project" value="TreeGrafter"/>
</dbReference>
<feature type="region of interest" description="Disordered" evidence="4">
    <location>
        <begin position="58"/>
        <end position="91"/>
    </location>
</feature>
<dbReference type="AlphaFoldDB" id="A0A813FVQ7"/>
<protein>
    <recommendedName>
        <fullName evidence="6">Large ribosomal subunit protein uL15/eL18 domain-containing protein</fullName>
    </recommendedName>
</protein>
<keyword evidence="5" id="KW-1133">Transmembrane helix</keyword>
<dbReference type="Proteomes" id="UP000654075">
    <property type="component" value="Unassembled WGS sequence"/>
</dbReference>
<sequence>MSGRNKPPLSLSKLGKFMANKEGKIAVVVGTVTDDKRMYEVPKLTVCALRFTETATTTTKQQQQQQQQNSNNNNTNNTNNTNNNKNNNNNKNKETARARILKAGGECLGCSLCFYYSFIVVVFAVLCCCFFVLFILFIF</sequence>
<evidence type="ECO:0000256" key="4">
    <source>
        <dbReference type="SAM" id="MobiDB-lite"/>
    </source>
</evidence>
<dbReference type="OrthoDB" id="6353017at2759"/>
<dbReference type="PANTHER" id="PTHR10934">
    <property type="entry name" value="60S RIBOSOMAL PROTEIN L18"/>
    <property type="match status" value="1"/>
</dbReference>
<dbReference type="Pfam" id="PF17135">
    <property type="entry name" value="Ribosomal_L18"/>
    <property type="match status" value="1"/>
</dbReference>
<dbReference type="GO" id="GO:0022625">
    <property type="term" value="C:cytosolic large ribosomal subunit"/>
    <property type="evidence" value="ECO:0007669"/>
    <property type="project" value="TreeGrafter"/>
</dbReference>
<gene>
    <name evidence="7" type="ORF">PGLA1383_LOCUS34002</name>
</gene>
<feature type="domain" description="Large ribosomal subunit protein uL15/eL18" evidence="6">
    <location>
        <begin position="1"/>
        <end position="57"/>
    </location>
</feature>
<keyword evidence="8" id="KW-1185">Reference proteome</keyword>
<dbReference type="EMBL" id="CAJNNV010025842">
    <property type="protein sequence ID" value="CAE8616306.1"/>
    <property type="molecule type" value="Genomic_DNA"/>
</dbReference>
<dbReference type="InterPro" id="IPR000039">
    <property type="entry name" value="Ribosomal_eL18"/>
</dbReference>
<keyword evidence="3" id="KW-0687">Ribonucleoprotein</keyword>
<keyword evidence="2" id="KW-0689">Ribosomal protein</keyword>